<dbReference type="PANTHER" id="PTHR43537:SF51">
    <property type="entry name" value="HTH-TYPE TRANSCRIPTIONAL REGULATOR LGOR-RELATED"/>
    <property type="match status" value="1"/>
</dbReference>
<dbReference type="PRINTS" id="PR00035">
    <property type="entry name" value="HTHGNTR"/>
</dbReference>
<dbReference type="Pfam" id="PF07729">
    <property type="entry name" value="FCD"/>
    <property type="match status" value="1"/>
</dbReference>
<evidence type="ECO:0000313" key="7">
    <source>
        <dbReference type="Proteomes" id="UP000246352"/>
    </source>
</evidence>
<sequence length="380" mass="42514">PPAPAARGGGGRGGTAPRPPPPRGGGCFLFFAPPPPPPAVRPSSGCLLSIKNRESGLASNCFLWINNREKNQRGATAEMKSDTVYKRTFNQMLDLLREVPVGDALPSETVLAHSLGASRTTIRKVIGELCGLGLLRFEDRVRYVTSHDCDAAYHPAVETVSASERLEKLFMEWMLRGDARPGMAINEAEMARRFAISTTGIREFLNRFSRFGLVEKRPGSGWVFKGFSGDFASELFEIREMFEMRSALAFCRQPPEAPVWKKLRQIEQEHHALLADIDARYHDFSDLDDRFHRLVIHGAPNRFIEDFYDVITVVFHYHYQWNKKSEKSRNRAAIAEHLRYIEALTARDEVAVKAACGAHLASARLTLFQSMIQAAPAAAE</sequence>
<evidence type="ECO:0000313" key="6">
    <source>
        <dbReference type="EMBL" id="PWW03321.1"/>
    </source>
</evidence>
<evidence type="ECO:0000259" key="5">
    <source>
        <dbReference type="PROSITE" id="PS50949"/>
    </source>
</evidence>
<keyword evidence="2" id="KW-0238">DNA-binding</keyword>
<reference evidence="6 7" key="1">
    <citation type="submission" date="2018-05" db="EMBL/GenBank/DDBJ databases">
        <title>Genomic Encyclopedia of Type Strains, Phase IV (KMG-IV): sequencing the most valuable type-strain genomes for metagenomic binning, comparative biology and taxonomic classification.</title>
        <authorList>
            <person name="Goeker M."/>
        </authorList>
    </citation>
    <scope>NUCLEOTIDE SEQUENCE [LARGE SCALE GENOMIC DNA]</scope>
    <source>
        <strain evidence="6 7">DSM 16791</strain>
    </source>
</reference>
<dbReference type="InterPro" id="IPR036388">
    <property type="entry name" value="WH-like_DNA-bd_sf"/>
</dbReference>
<proteinExistence type="predicted"/>
<comment type="caution">
    <text evidence="6">The sequence shown here is derived from an EMBL/GenBank/DDBJ whole genome shotgun (WGS) entry which is preliminary data.</text>
</comment>
<dbReference type="PANTHER" id="PTHR43537">
    <property type="entry name" value="TRANSCRIPTIONAL REGULATOR, GNTR FAMILY"/>
    <property type="match status" value="1"/>
</dbReference>
<evidence type="ECO:0000256" key="4">
    <source>
        <dbReference type="SAM" id="MobiDB-lite"/>
    </source>
</evidence>
<evidence type="ECO:0000256" key="2">
    <source>
        <dbReference type="ARBA" id="ARBA00023125"/>
    </source>
</evidence>
<evidence type="ECO:0000256" key="3">
    <source>
        <dbReference type="ARBA" id="ARBA00023163"/>
    </source>
</evidence>
<dbReference type="InterPro" id="IPR011711">
    <property type="entry name" value="GntR_C"/>
</dbReference>
<gene>
    <name evidence="6" type="ORF">DFR52_1011</name>
</gene>
<keyword evidence="7" id="KW-1185">Reference proteome</keyword>
<feature type="domain" description="HTH gntR-type" evidence="5">
    <location>
        <begin position="160"/>
        <end position="227"/>
    </location>
</feature>
<dbReference type="EMBL" id="QGTR01000001">
    <property type="protein sequence ID" value="PWW03321.1"/>
    <property type="molecule type" value="Genomic_DNA"/>
</dbReference>
<name>A0A317PP74_9HYPH</name>
<keyword evidence="3" id="KW-0804">Transcription</keyword>
<keyword evidence="1" id="KW-0805">Transcription regulation</keyword>
<feature type="non-terminal residue" evidence="6">
    <location>
        <position position="1"/>
    </location>
</feature>
<dbReference type="Gene3D" id="1.20.120.530">
    <property type="entry name" value="GntR ligand-binding domain-like"/>
    <property type="match status" value="1"/>
</dbReference>
<dbReference type="PROSITE" id="PS50949">
    <property type="entry name" value="HTH_GNTR"/>
    <property type="match status" value="1"/>
</dbReference>
<dbReference type="SUPFAM" id="SSF48008">
    <property type="entry name" value="GntR ligand-binding domain-like"/>
    <property type="match status" value="1"/>
</dbReference>
<feature type="region of interest" description="Disordered" evidence="4">
    <location>
        <begin position="1"/>
        <end position="28"/>
    </location>
</feature>
<accession>A0A317PP74</accession>
<dbReference type="InterPro" id="IPR000524">
    <property type="entry name" value="Tscrpt_reg_HTH_GntR"/>
</dbReference>
<dbReference type="SUPFAM" id="SSF46785">
    <property type="entry name" value="Winged helix' DNA-binding domain"/>
    <property type="match status" value="2"/>
</dbReference>
<dbReference type="SMART" id="SM00895">
    <property type="entry name" value="FCD"/>
    <property type="match status" value="1"/>
</dbReference>
<dbReference type="GO" id="GO:0003700">
    <property type="term" value="F:DNA-binding transcription factor activity"/>
    <property type="evidence" value="ECO:0007669"/>
    <property type="project" value="InterPro"/>
</dbReference>
<protein>
    <submittedName>
        <fullName evidence="6">GntR family transcriptional regulator</fullName>
    </submittedName>
</protein>
<dbReference type="Pfam" id="PF00392">
    <property type="entry name" value="GntR"/>
    <property type="match status" value="2"/>
</dbReference>
<dbReference type="Proteomes" id="UP000246352">
    <property type="component" value="Unassembled WGS sequence"/>
</dbReference>
<organism evidence="6 7">
    <name type="scientific">Hoeflea marina</name>
    <dbReference type="NCBI Taxonomy" id="274592"/>
    <lineage>
        <taxon>Bacteria</taxon>
        <taxon>Pseudomonadati</taxon>
        <taxon>Pseudomonadota</taxon>
        <taxon>Alphaproteobacteria</taxon>
        <taxon>Hyphomicrobiales</taxon>
        <taxon>Rhizobiaceae</taxon>
        <taxon>Hoeflea</taxon>
    </lineage>
</organism>
<evidence type="ECO:0000256" key="1">
    <source>
        <dbReference type="ARBA" id="ARBA00023015"/>
    </source>
</evidence>
<dbReference type="AlphaFoldDB" id="A0A317PP74"/>
<dbReference type="SMART" id="SM00345">
    <property type="entry name" value="HTH_GNTR"/>
    <property type="match status" value="2"/>
</dbReference>
<dbReference type="GO" id="GO:0003677">
    <property type="term" value="F:DNA binding"/>
    <property type="evidence" value="ECO:0007669"/>
    <property type="project" value="UniProtKB-KW"/>
</dbReference>
<dbReference type="InterPro" id="IPR008920">
    <property type="entry name" value="TF_FadR/GntR_C"/>
</dbReference>
<dbReference type="InterPro" id="IPR036390">
    <property type="entry name" value="WH_DNA-bd_sf"/>
</dbReference>
<dbReference type="Gene3D" id="1.10.10.10">
    <property type="entry name" value="Winged helix-like DNA-binding domain superfamily/Winged helix DNA-binding domain"/>
    <property type="match status" value="2"/>
</dbReference>